<dbReference type="InterPro" id="IPR040356">
    <property type="entry name" value="SPEAR"/>
</dbReference>
<evidence type="ECO:0000313" key="6">
    <source>
        <dbReference type="RefSeq" id="XP_015897234.1"/>
    </source>
</evidence>
<sequence length="366" mass="39125">MATPLILMATHEQNTARDQSTTNKVHLGSEEPKPETSKTRARKSGKGSNPKKQPQRGLGVAQLERLRMEERLKKMSEIAQLQQQQQPLNLLDQYNFQKVSDPLGSVPVQYGGGGPGPVVINGSYNGTGTGTGLYGFERGGGLAVQRIGNGGFGCGSSGSGFNVSGTRINPILVEPNPYGIVGAPDQREKVGANLYETSKELSSMPKMHTSSAVVFSDRCDVCCKKKRFNGESSIVVHGGKEKCSKELPMGGTNIFLGLNSESISPLIGETFGLGAGASLRSTGYYSGRNIDHEGVEVLAIHRKGNLYAESGGGVLMEYEFFPAGKEEYEYGSTFPKDTEILPLEASVPVNGSKASNHVDLSLKLSY</sequence>
<organism evidence="5 6">
    <name type="scientific">Ziziphus jujuba</name>
    <name type="common">Chinese jujube</name>
    <name type="synonym">Ziziphus sativa</name>
    <dbReference type="NCBI Taxonomy" id="326968"/>
    <lineage>
        <taxon>Eukaryota</taxon>
        <taxon>Viridiplantae</taxon>
        <taxon>Streptophyta</taxon>
        <taxon>Embryophyta</taxon>
        <taxon>Tracheophyta</taxon>
        <taxon>Spermatophyta</taxon>
        <taxon>Magnoliopsida</taxon>
        <taxon>eudicotyledons</taxon>
        <taxon>Gunneridae</taxon>
        <taxon>Pentapetalae</taxon>
        <taxon>rosids</taxon>
        <taxon>fabids</taxon>
        <taxon>Rosales</taxon>
        <taxon>Rhamnaceae</taxon>
        <taxon>Paliureae</taxon>
        <taxon>Ziziphus</taxon>
    </lineage>
</organism>
<proteinExistence type="predicted"/>
<keyword evidence="5" id="KW-1185">Reference proteome</keyword>
<evidence type="ECO:0000256" key="2">
    <source>
        <dbReference type="ARBA" id="ARBA00023015"/>
    </source>
</evidence>
<keyword evidence="1" id="KW-0678">Repressor</keyword>
<keyword evidence="2" id="KW-0805">Transcription regulation</keyword>
<dbReference type="Pfam" id="PF08744">
    <property type="entry name" value="NOZZLE"/>
    <property type="match status" value="1"/>
</dbReference>
<dbReference type="InParanoid" id="A0A6P4B585"/>
<dbReference type="KEGG" id="zju:107430873"/>
<dbReference type="Proteomes" id="UP001652623">
    <property type="component" value="Chromosome 1"/>
</dbReference>
<reference evidence="5" key="1">
    <citation type="submission" date="2025-05" db="UniProtKB">
        <authorList>
            <consortium name="RefSeq"/>
        </authorList>
    </citation>
    <scope>NUCLEOTIDE SEQUENCE [LARGE SCALE GENOMIC DNA]</scope>
</reference>
<evidence type="ECO:0000256" key="1">
    <source>
        <dbReference type="ARBA" id="ARBA00022491"/>
    </source>
</evidence>
<dbReference type="AlphaFoldDB" id="A0A6P4B585"/>
<name>A0A6P4B585_ZIZJJ</name>
<dbReference type="FunCoup" id="A0A6P4B585">
    <property type="interactions" value="13"/>
</dbReference>
<evidence type="ECO:0000313" key="5">
    <source>
        <dbReference type="Proteomes" id="UP001652623"/>
    </source>
</evidence>
<dbReference type="RefSeq" id="XP_015897234.1">
    <property type="nucleotide sequence ID" value="XM_016041748.4"/>
</dbReference>
<feature type="region of interest" description="Disordered" evidence="4">
    <location>
        <begin position="1"/>
        <end position="59"/>
    </location>
</feature>
<evidence type="ECO:0000256" key="4">
    <source>
        <dbReference type="SAM" id="MobiDB-lite"/>
    </source>
</evidence>
<accession>A0A6P4B585</accession>
<feature type="compositionally biased region" description="Basic and acidic residues" evidence="4">
    <location>
        <begin position="27"/>
        <end position="38"/>
    </location>
</feature>
<keyword evidence="3" id="KW-0804">Transcription</keyword>
<evidence type="ECO:0000256" key="3">
    <source>
        <dbReference type="ARBA" id="ARBA00023163"/>
    </source>
</evidence>
<dbReference type="GeneID" id="107430873"/>
<feature type="compositionally biased region" description="Polar residues" evidence="4">
    <location>
        <begin position="11"/>
        <end position="24"/>
    </location>
</feature>
<dbReference type="PANTHER" id="PTHR33388">
    <property type="entry name" value="OS01G0212500 PROTEIN"/>
    <property type="match status" value="1"/>
</dbReference>
<reference evidence="6" key="2">
    <citation type="submission" date="2025-08" db="UniProtKB">
        <authorList>
            <consortium name="RefSeq"/>
        </authorList>
    </citation>
    <scope>IDENTIFICATION</scope>
    <source>
        <tissue evidence="6">Seedling</tissue>
    </source>
</reference>
<protein>
    <submittedName>
        <fullName evidence="6">Protein SPOROCYTELESS isoform X1</fullName>
    </submittedName>
</protein>
<dbReference type="PANTHER" id="PTHR33388:SF2">
    <property type="entry name" value="PROTEIN SPOROCYTELESS"/>
    <property type="match status" value="1"/>
</dbReference>
<dbReference type="InterPro" id="IPR014855">
    <property type="entry name" value="NOZZLE"/>
</dbReference>
<gene>
    <name evidence="6" type="primary">LOC107430873</name>
</gene>
<dbReference type="GO" id="GO:0003700">
    <property type="term" value="F:DNA-binding transcription factor activity"/>
    <property type="evidence" value="ECO:0007669"/>
    <property type="project" value="InterPro"/>
</dbReference>